<evidence type="ECO:0000256" key="4">
    <source>
        <dbReference type="ARBA" id="ARBA00022475"/>
    </source>
</evidence>
<keyword evidence="3" id="KW-0813">Transport</keyword>
<evidence type="ECO:0000256" key="5">
    <source>
        <dbReference type="ARBA" id="ARBA00022692"/>
    </source>
</evidence>
<dbReference type="InterPro" id="IPR002781">
    <property type="entry name" value="TM_pro_TauE-like"/>
</dbReference>
<evidence type="ECO:0000256" key="7">
    <source>
        <dbReference type="ARBA" id="ARBA00023136"/>
    </source>
</evidence>
<evidence type="ECO:0000313" key="10">
    <source>
        <dbReference type="Proteomes" id="UP001600941"/>
    </source>
</evidence>
<name>A0ABQ0BWZ6_9FIRM</name>
<dbReference type="Pfam" id="PF01925">
    <property type="entry name" value="TauE"/>
    <property type="match status" value="1"/>
</dbReference>
<evidence type="ECO:0000256" key="1">
    <source>
        <dbReference type="ARBA" id="ARBA00004651"/>
    </source>
</evidence>
<evidence type="ECO:0000313" key="9">
    <source>
        <dbReference type="EMBL" id="GAA6501058.1"/>
    </source>
</evidence>
<feature type="transmembrane region" description="Helical" evidence="8">
    <location>
        <begin position="101"/>
        <end position="118"/>
    </location>
</feature>
<keyword evidence="7 8" id="KW-0472">Membrane</keyword>
<gene>
    <name evidence="9" type="ORF">K340107D12_38740</name>
</gene>
<keyword evidence="5 8" id="KW-0812">Transmembrane</keyword>
<evidence type="ECO:0000256" key="6">
    <source>
        <dbReference type="ARBA" id="ARBA00022989"/>
    </source>
</evidence>
<sequence length="254" mass="26236">MEPGAVSFLIVCPLVFLASFVDAIAGGGGLISLPAYLLAGVPIHNAIATNKLSSASGTVISTARYCKNGYADIPLAVPSVLAALLGSFTGANLALTASDRVLKLMLIVVLPVVAFYVLKNKSMEPKQKRQLAKGQKYAIVITASLVIGTYDGFYGPGTGTFLLLVYTGLAGMDIRTASGNTKLVNLASNLAALAAFFSSGKIVISLGLAAAVFSIAGHYIGSGMVIKNGTKIVRPIVVTVLILLLIKIISGFFV</sequence>
<dbReference type="Proteomes" id="UP001600941">
    <property type="component" value="Unassembled WGS sequence"/>
</dbReference>
<feature type="transmembrane region" description="Helical" evidence="8">
    <location>
        <begin position="190"/>
        <end position="220"/>
    </location>
</feature>
<organism evidence="9 10">
    <name type="scientific">Blautia parvula</name>
    <dbReference type="NCBI Taxonomy" id="2877527"/>
    <lineage>
        <taxon>Bacteria</taxon>
        <taxon>Bacillati</taxon>
        <taxon>Bacillota</taxon>
        <taxon>Clostridia</taxon>
        <taxon>Lachnospirales</taxon>
        <taxon>Lachnospiraceae</taxon>
        <taxon>Blautia</taxon>
    </lineage>
</organism>
<comment type="similarity">
    <text evidence="2 8">Belongs to the 4-toluene sulfonate uptake permease (TSUP) (TC 2.A.102) family.</text>
</comment>
<dbReference type="PANTHER" id="PTHR30269">
    <property type="entry name" value="TRANSMEMBRANE PROTEIN YFCA"/>
    <property type="match status" value="1"/>
</dbReference>
<accession>A0ABQ0BWZ6</accession>
<keyword evidence="10" id="KW-1185">Reference proteome</keyword>
<protein>
    <recommendedName>
        <fullName evidence="8">Probable membrane transporter protein</fullName>
    </recommendedName>
</protein>
<feature type="transmembrane region" description="Helical" evidence="8">
    <location>
        <begin position="33"/>
        <end position="52"/>
    </location>
</feature>
<dbReference type="EMBL" id="BAABZQ010000001">
    <property type="protein sequence ID" value="GAA6501058.1"/>
    <property type="molecule type" value="Genomic_DNA"/>
</dbReference>
<evidence type="ECO:0000256" key="3">
    <source>
        <dbReference type="ARBA" id="ARBA00022448"/>
    </source>
</evidence>
<feature type="transmembrane region" description="Helical" evidence="8">
    <location>
        <begin position="139"/>
        <end position="170"/>
    </location>
</feature>
<feature type="transmembrane region" description="Helical" evidence="8">
    <location>
        <begin position="73"/>
        <end position="95"/>
    </location>
</feature>
<proteinExistence type="inferred from homology"/>
<dbReference type="PANTHER" id="PTHR30269:SF0">
    <property type="entry name" value="MEMBRANE TRANSPORTER PROTEIN YFCA-RELATED"/>
    <property type="match status" value="1"/>
</dbReference>
<evidence type="ECO:0000256" key="2">
    <source>
        <dbReference type="ARBA" id="ARBA00009142"/>
    </source>
</evidence>
<comment type="caution">
    <text evidence="9">The sequence shown here is derived from an EMBL/GenBank/DDBJ whole genome shotgun (WGS) entry which is preliminary data.</text>
</comment>
<dbReference type="RefSeq" id="WP_103731309.1">
    <property type="nucleotide sequence ID" value="NZ_AP031413.1"/>
</dbReference>
<keyword evidence="6 8" id="KW-1133">Transmembrane helix</keyword>
<dbReference type="InterPro" id="IPR052017">
    <property type="entry name" value="TSUP"/>
</dbReference>
<feature type="transmembrane region" description="Helical" evidence="8">
    <location>
        <begin position="232"/>
        <end position="253"/>
    </location>
</feature>
<comment type="subcellular location">
    <subcellularLocation>
        <location evidence="1 8">Cell membrane</location>
        <topology evidence="1 8">Multi-pass membrane protein</topology>
    </subcellularLocation>
</comment>
<keyword evidence="4 8" id="KW-1003">Cell membrane</keyword>
<evidence type="ECO:0000256" key="8">
    <source>
        <dbReference type="RuleBase" id="RU363041"/>
    </source>
</evidence>
<reference evidence="9 10" key="1">
    <citation type="submission" date="2024-04" db="EMBL/GenBank/DDBJ databases">
        <title>Defined microbial consortia suppress multidrug-resistant proinflammatory Enterobacteriaceae via ecological control.</title>
        <authorList>
            <person name="Furuichi M."/>
            <person name="Kawaguchi T."/>
            <person name="Pust M."/>
            <person name="Yasuma K."/>
            <person name="Plichta D."/>
            <person name="Hasegawa N."/>
            <person name="Ohya T."/>
            <person name="Bhattarai S."/>
            <person name="Sasajima S."/>
            <person name="Aoto Y."/>
            <person name="Tuganbaev T."/>
            <person name="Yaginuma M."/>
            <person name="Ueda M."/>
            <person name="Okahashi N."/>
            <person name="Amafuji K."/>
            <person name="Kiridooshi Y."/>
            <person name="Sugita K."/>
            <person name="Strazar M."/>
            <person name="Skelly A."/>
            <person name="Suda W."/>
            <person name="Hattori M."/>
            <person name="Nakamoto N."/>
            <person name="Caballero S."/>
            <person name="Norman J."/>
            <person name="Olle B."/>
            <person name="Tanoue T."/>
            <person name="Arita M."/>
            <person name="Bucci V."/>
            <person name="Atarashi K."/>
            <person name="Xavier R."/>
            <person name="Honda K."/>
        </authorList>
    </citation>
    <scope>NUCLEOTIDE SEQUENCE [LARGE SCALE GENOMIC DNA]</scope>
    <source>
        <strain evidence="10">k34-0107-D12</strain>
    </source>
</reference>